<dbReference type="InterPro" id="IPR011335">
    <property type="entry name" value="Restrct_endonuc-II-like"/>
</dbReference>
<dbReference type="InterPro" id="IPR000212">
    <property type="entry name" value="DNA_helicase_UvrD/REP"/>
</dbReference>
<dbReference type="Pfam" id="PF00580">
    <property type="entry name" value="UvrD-helicase"/>
    <property type="match status" value="1"/>
</dbReference>
<proteinExistence type="predicted"/>
<feature type="binding site" evidence="15">
    <location>
        <begin position="21"/>
        <end position="28"/>
    </location>
    <ligand>
        <name>ATP</name>
        <dbReference type="ChEBI" id="CHEBI:30616"/>
    </ligand>
</feature>
<evidence type="ECO:0000256" key="2">
    <source>
        <dbReference type="ARBA" id="ARBA00022741"/>
    </source>
</evidence>
<keyword evidence="19" id="KW-1185">Reference proteome</keyword>
<keyword evidence="7 15" id="KW-0067">ATP-binding</keyword>
<dbReference type="Gene3D" id="3.90.320.10">
    <property type="match status" value="1"/>
</dbReference>
<dbReference type="InterPro" id="IPR014017">
    <property type="entry name" value="DNA_helicase_UvrD-like_C"/>
</dbReference>
<evidence type="ECO:0000256" key="11">
    <source>
        <dbReference type="ARBA" id="ARBA00034617"/>
    </source>
</evidence>
<dbReference type="Gene3D" id="3.40.50.300">
    <property type="entry name" value="P-loop containing nucleotide triphosphate hydrolases"/>
    <property type="match status" value="4"/>
</dbReference>
<comment type="catalytic activity">
    <reaction evidence="14">
        <text>ATP + H2O = ADP + phosphate + H(+)</text>
        <dbReference type="Rhea" id="RHEA:13065"/>
        <dbReference type="ChEBI" id="CHEBI:15377"/>
        <dbReference type="ChEBI" id="CHEBI:15378"/>
        <dbReference type="ChEBI" id="CHEBI:30616"/>
        <dbReference type="ChEBI" id="CHEBI:43474"/>
        <dbReference type="ChEBI" id="CHEBI:456216"/>
        <dbReference type="EC" id="5.6.2.4"/>
    </reaction>
</comment>
<comment type="catalytic activity">
    <reaction evidence="11">
        <text>Couples ATP hydrolysis with the unwinding of duplex DNA by translocating in the 3'-5' direction.</text>
        <dbReference type="EC" id="5.6.2.4"/>
    </reaction>
</comment>
<dbReference type="PROSITE" id="PS51217">
    <property type="entry name" value="UVRD_HELICASE_CTER"/>
    <property type="match status" value="1"/>
</dbReference>
<evidence type="ECO:0000259" key="17">
    <source>
        <dbReference type="PROSITE" id="PS51217"/>
    </source>
</evidence>
<dbReference type="STRING" id="1643428.GCA_001442855_02039"/>
<dbReference type="EC" id="5.6.2.4" evidence="12"/>
<keyword evidence="5 15" id="KW-0347">Helicase</keyword>
<dbReference type="GO" id="GO:0005829">
    <property type="term" value="C:cytosol"/>
    <property type="evidence" value="ECO:0007669"/>
    <property type="project" value="TreeGrafter"/>
</dbReference>
<keyword evidence="4 15" id="KW-0378">Hydrolase</keyword>
<dbReference type="InterPro" id="IPR014016">
    <property type="entry name" value="UvrD-like_ATP-bd"/>
</dbReference>
<dbReference type="GO" id="GO:0005524">
    <property type="term" value="F:ATP binding"/>
    <property type="evidence" value="ECO:0007669"/>
    <property type="project" value="UniProtKB-UniRule"/>
</dbReference>
<dbReference type="Pfam" id="PF12705">
    <property type="entry name" value="PDDEXK_1"/>
    <property type="match status" value="1"/>
</dbReference>
<evidence type="ECO:0000259" key="16">
    <source>
        <dbReference type="PROSITE" id="PS51198"/>
    </source>
</evidence>
<keyword evidence="6" id="KW-0269">Exonuclease</keyword>
<organism evidence="18 19">
    <name type="scientific">Candidatus Thermokryptus mobilis</name>
    <dbReference type="NCBI Taxonomy" id="1643428"/>
    <lineage>
        <taxon>Bacteria</taxon>
        <taxon>Pseudomonadati</taxon>
        <taxon>Candidatus Kryptoniota</taxon>
        <taxon>Candidatus Thermokryptus</taxon>
    </lineage>
</organism>
<reference evidence="19" key="1">
    <citation type="submission" date="2015-11" db="EMBL/GenBank/DDBJ databases">
        <authorList>
            <person name="Varghese N."/>
        </authorList>
    </citation>
    <scope>NUCLEOTIDE SEQUENCE [LARGE SCALE GENOMIC DNA]</scope>
</reference>
<evidence type="ECO:0000256" key="10">
    <source>
        <dbReference type="ARBA" id="ARBA00023235"/>
    </source>
</evidence>
<keyword evidence="8" id="KW-0238">DNA-binding</keyword>
<dbReference type="GO" id="GO:0000725">
    <property type="term" value="P:recombinational repair"/>
    <property type="evidence" value="ECO:0007669"/>
    <property type="project" value="TreeGrafter"/>
</dbReference>
<keyword evidence="10" id="KW-0413">Isomerase</keyword>
<evidence type="ECO:0000256" key="6">
    <source>
        <dbReference type="ARBA" id="ARBA00022839"/>
    </source>
</evidence>
<evidence type="ECO:0000256" key="13">
    <source>
        <dbReference type="ARBA" id="ARBA00034923"/>
    </source>
</evidence>
<dbReference type="SUPFAM" id="SSF52540">
    <property type="entry name" value="P-loop containing nucleoside triphosphate hydrolases"/>
    <property type="match status" value="1"/>
</dbReference>
<dbReference type="PANTHER" id="PTHR11070:SF2">
    <property type="entry name" value="ATP-DEPENDENT DNA HELICASE SRS2"/>
    <property type="match status" value="1"/>
</dbReference>
<dbReference type="Gene3D" id="1.10.486.10">
    <property type="entry name" value="PCRA, domain 4"/>
    <property type="match status" value="1"/>
</dbReference>
<evidence type="ECO:0000256" key="4">
    <source>
        <dbReference type="ARBA" id="ARBA00022801"/>
    </source>
</evidence>
<evidence type="ECO:0000256" key="15">
    <source>
        <dbReference type="PROSITE-ProRule" id="PRU00560"/>
    </source>
</evidence>
<name>A0A0S4NEA0_9BACT</name>
<keyword evidence="3" id="KW-0227">DNA damage</keyword>
<keyword evidence="1" id="KW-0540">Nuclease</keyword>
<keyword evidence="9" id="KW-0234">DNA repair</keyword>
<dbReference type="RefSeq" id="WP_140945795.1">
    <property type="nucleotide sequence ID" value="NZ_FAOO01000021.1"/>
</dbReference>
<evidence type="ECO:0000256" key="5">
    <source>
        <dbReference type="ARBA" id="ARBA00022806"/>
    </source>
</evidence>
<feature type="domain" description="UvrD-like helicase ATP-binding" evidence="16">
    <location>
        <begin position="1"/>
        <end position="467"/>
    </location>
</feature>
<feature type="domain" description="UvrD-like helicase C-terminal" evidence="17">
    <location>
        <begin position="488"/>
        <end position="771"/>
    </location>
</feature>
<dbReference type="SUPFAM" id="SSF52980">
    <property type="entry name" value="Restriction endonuclease-like"/>
    <property type="match status" value="1"/>
</dbReference>
<dbReference type="AlphaFoldDB" id="A0A0S4NEA0"/>
<protein>
    <recommendedName>
        <fullName evidence="12">DNA 3'-5' helicase</fullName>
        <ecNumber evidence="12">5.6.2.4</ecNumber>
    </recommendedName>
    <alternativeName>
        <fullName evidence="13">DNA 3'-5' helicase II</fullName>
    </alternativeName>
</protein>
<dbReference type="GO" id="GO:0043138">
    <property type="term" value="F:3'-5' DNA helicase activity"/>
    <property type="evidence" value="ECO:0007669"/>
    <property type="project" value="UniProtKB-EC"/>
</dbReference>
<evidence type="ECO:0000256" key="3">
    <source>
        <dbReference type="ARBA" id="ARBA00022763"/>
    </source>
</evidence>
<dbReference type="InterPro" id="IPR027417">
    <property type="entry name" value="P-loop_NTPase"/>
</dbReference>
<dbReference type="PANTHER" id="PTHR11070">
    <property type="entry name" value="UVRD / RECB / PCRA DNA HELICASE FAMILY MEMBER"/>
    <property type="match status" value="1"/>
</dbReference>
<evidence type="ECO:0000256" key="14">
    <source>
        <dbReference type="ARBA" id="ARBA00048988"/>
    </source>
</evidence>
<accession>A0A0S4NEA0</accession>
<evidence type="ECO:0000313" key="19">
    <source>
        <dbReference type="Proteomes" id="UP000320623"/>
    </source>
</evidence>
<dbReference type="GO" id="GO:0004527">
    <property type="term" value="F:exonuclease activity"/>
    <property type="evidence" value="ECO:0007669"/>
    <property type="project" value="UniProtKB-KW"/>
</dbReference>
<evidence type="ECO:0000256" key="9">
    <source>
        <dbReference type="ARBA" id="ARBA00023204"/>
    </source>
</evidence>
<dbReference type="Pfam" id="PF13361">
    <property type="entry name" value="UvrD_C"/>
    <property type="match status" value="1"/>
</dbReference>
<evidence type="ECO:0000256" key="8">
    <source>
        <dbReference type="ARBA" id="ARBA00023125"/>
    </source>
</evidence>
<evidence type="ECO:0000256" key="12">
    <source>
        <dbReference type="ARBA" id="ARBA00034808"/>
    </source>
</evidence>
<dbReference type="InterPro" id="IPR038726">
    <property type="entry name" value="PDDEXK_AddAB-type"/>
</dbReference>
<dbReference type="PROSITE" id="PS51198">
    <property type="entry name" value="UVRD_HELICASE_ATP_BIND"/>
    <property type="match status" value="1"/>
</dbReference>
<evidence type="ECO:0000256" key="7">
    <source>
        <dbReference type="ARBA" id="ARBA00022840"/>
    </source>
</evidence>
<dbReference type="CDD" id="cd17932">
    <property type="entry name" value="DEXQc_UvrD"/>
    <property type="match status" value="1"/>
</dbReference>
<dbReference type="Proteomes" id="UP000320623">
    <property type="component" value="Unassembled WGS sequence"/>
</dbReference>
<gene>
    <name evidence="18" type="ORF">JGI1_02081</name>
</gene>
<dbReference type="EMBL" id="FAOO01000021">
    <property type="protein sequence ID" value="CUU08417.1"/>
    <property type="molecule type" value="Genomic_DNA"/>
</dbReference>
<evidence type="ECO:0000313" key="18">
    <source>
        <dbReference type="EMBL" id="CUU08417.1"/>
    </source>
</evidence>
<keyword evidence="2 15" id="KW-0547">Nucleotide-binding</keyword>
<dbReference type="InterPro" id="IPR011604">
    <property type="entry name" value="PDDEXK-like_dom_sf"/>
</dbReference>
<evidence type="ECO:0000256" key="1">
    <source>
        <dbReference type="ARBA" id="ARBA00022722"/>
    </source>
</evidence>
<sequence>MNLTRNQEKVLASQKHLSITANAGSGKTTVLIEKYIRVLDDIVKGFSLEKIADAVKSVVVITFTEKAASELKERVTLAIERRIENARAERRWTELKKLEEVRDAMPSAIVGTIHSFCARILREFAVTAGVDANFEILEGAERNQAIGLIIERKIKDVFKREDEKAKKLFEIVKKLKIGAFYSLVEDMISSREIIEKIKRDIYSKGDDEIISYWRSKIFKYVEDVFKGSQMVKVLRGLVGHIFAGDEKAIIAGQFESSLQSGDVSGAYRYFCKFMDDIFTAKGEVSSKLKKEIERKPGQVQRQIYKEIELVRKVFWDIKDLKLDTFDSYLDDHRQYVEYARLLLLLYDEINDEYENFKIMNGYLDFEDLQLKVSKLLDVPEVQDELARRFRYIMIDEYQDTNYLQYEIVKKLIGDFSGKTRLFVVGDEKQSIYGFRGSNVEVFDITANEICLSGDGEKIMLDESFRLLRGIAGFVNVVFEKIMGERISIYEVSYSPIVVGRDIDDDGRVEILLVKDEDEKGDEERLKEARFVAKRILALLQDESAYVYKDGVKQGIKPRDIAVLIRNRNILKPIESAFIELGIPYIVSSGIGFYQTQEIYDFINYLKFLVNTNDDVALVGILRSPFFGISDIEIFRISVYGRGESFWDKVRSFATRVDDPLPSEGLKRAVNLLEEDLKVANKVSIPSLIQRIILNTSYNGSVLPMRRGEQIVANVQKLIEVARGFESRGLNNLYDFVEQLRVLSGEYFREGQASVEPGIDAVQIMTIHAAKGLEFPVVVLPFLGEEVKKKKGRNFNFDVDYGIGFNYEEVKDLPISVVHRLIREHKEIAEEKRVLYVGMTRARDILILSGVYGEGNKETYLNWILNALDIKGKEDIINDFEVKTKLMFKGGVELQDYSVKVKIFRHGRDFVEDVVYSPEVKIDVGIDEGKIFIKPLESKPYGEFFSATQLQTFALCPMKFYLKFRLGLPEPKREFVFDEEFEDITAPPYEDDFKDEIVGTVKGRIVHQVLEKLKVGIDDDRLIELVRSVIYQNGISSEKKSKVLEEFVFDEVKRVLSSDFGRRIFSADEHHSEYGISMKFGDSYLMGRIDRLYKVDGQWEIVDFKTDDVSVEEIQRKRVEYEVQLGVYAYLLSRIYPHQKSFRSYILFTKFPDLPIEVLHTYETLEEFKVKIEDMISQIKRIDLDVRSSISSDFKEHCKICGYFVNGRCIGREL</sequence>
<dbReference type="OrthoDB" id="9810135at2"/>
<dbReference type="GO" id="GO:0003677">
    <property type="term" value="F:DNA binding"/>
    <property type="evidence" value="ECO:0007669"/>
    <property type="project" value="UniProtKB-KW"/>
</dbReference>